<evidence type="ECO:0000256" key="2">
    <source>
        <dbReference type="ARBA" id="ARBA00022643"/>
    </source>
</evidence>
<comment type="caution">
    <text evidence="6">Lacks conserved residue(s) required for the propagation of feature annotation.</text>
</comment>
<proteinExistence type="inferred from homology"/>
<evidence type="ECO:0000259" key="7">
    <source>
        <dbReference type="Pfam" id="PF02525"/>
    </source>
</evidence>
<feature type="domain" description="Flavodoxin-like fold" evidence="7">
    <location>
        <begin position="4"/>
        <end position="194"/>
    </location>
</feature>
<dbReference type="GO" id="GO:0009055">
    <property type="term" value="F:electron transfer activity"/>
    <property type="evidence" value="ECO:0007669"/>
    <property type="project" value="UniProtKB-UniRule"/>
</dbReference>
<comment type="subunit">
    <text evidence="6">Homodimer.</text>
</comment>
<evidence type="ECO:0000256" key="6">
    <source>
        <dbReference type="HAMAP-Rule" id="MF_01216"/>
    </source>
</evidence>
<dbReference type="PANTHER" id="PTHR43741:SF4">
    <property type="entry name" value="FMN-DEPENDENT NADH:QUINONE OXIDOREDUCTASE"/>
    <property type="match status" value="1"/>
</dbReference>
<dbReference type="RefSeq" id="WP_205258228.1">
    <property type="nucleotide sequence ID" value="NZ_BAAAPV010000002.1"/>
</dbReference>
<evidence type="ECO:0000313" key="8">
    <source>
        <dbReference type="EMBL" id="MBM9478106.1"/>
    </source>
</evidence>
<dbReference type="GO" id="GO:0010181">
    <property type="term" value="F:FMN binding"/>
    <property type="evidence" value="ECO:0007669"/>
    <property type="project" value="UniProtKB-UniRule"/>
</dbReference>
<comment type="catalytic activity">
    <reaction evidence="5">
        <text>N,N-dimethyl-1,4-phenylenediamine + anthranilate + 2 NAD(+) = 2-(4-dimethylaminophenyl)diazenylbenzoate + 2 NADH + 2 H(+)</text>
        <dbReference type="Rhea" id="RHEA:55872"/>
        <dbReference type="ChEBI" id="CHEBI:15378"/>
        <dbReference type="ChEBI" id="CHEBI:15783"/>
        <dbReference type="ChEBI" id="CHEBI:16567"/>
        <dbReference type="ChEBI" id="CHEBI:57540"/>
        <dbReference type="ChEBI" id="CHEBI:57945"/>
        <dbReference type="ChEBI" id="CHEBI:71579"/>
        <dbReference type="EC" id="1.7.1.17"/>
    </reaction>
    <physiologicalReaction direction="right-to-left" evidence="5">
        <dbReference type="Rhea" id="RHEA:55874"/>
    </physiologicalReaction>
</comment>
<dbReference type="EC" id="1.7.1.17" evidence="6"/>
<protein>
    <recommendedName>
        <fullName evidence="6">FMN dependent NADH:quinone oxidoreductase</fullName>
        <ecNumber evidence="6">1.6.5.-</ecNumber>
    </recommendedName>
    <alternativeName>
        <fullName evidence="6">Azo-dye reductase</fullName>
    </alternativeName>
    <alternativeName>
        <fullName evidence="6">FMN-dependent NADH-azo compound oxidoreductase</fullName>
    </alternativeName>
    <alternativeName>
        <fullName evidence="6">FMN-dependent NADH-azoreductase</fullName>
        <ecNumber evidence="6">1.7.1.17</ecNumber>
    </alternativeName>
</protein>
<comment type="similarity">
    <text evidence="6">Belongs to the azoreductase type 1 family.</text>
</comment>
<comment type="function">
    <text evidence="6">Also exhibits azoreductase activity. Catalyzes the reductive cleavage of the azo bond in aromatic azo compounds to the corresponding amines.</text>
</comment>
<feature type="binding site" evidence="6">
    <location>
        <position position="10"/>
    </location>
    <ligand>
        <name>FMN</name>
        <dbReference type="ChEBI" id="CHEBI:58210"/>
    </ligand>
</feature>
<dbReference type="Proteomes" id="UP000663801">
    <property type="component" value="Unassembled WGS sequence"/>
</dbReference>
<keyword evidence="3 6" id="KW-0560">Oxidoreductase</keyword>
<dbReference type="GO" id="GO:0016655">
    <property type="term" value="F:oxidoreductase activity, acting on NAD(P)H, quinone or similar compound as acceptor"/>
    <property type="evidence" value="ECO:0007669"/>
    <property type="project" value="InterPro"/>
</dbReference>
<keyword evidence="4 6" id="KW-0520">NAD</keyword>
<dbReference type="PANTHER" id="PTHR43741">
    <property type="entry name" value="FMN-DEPENDENT NADH-AZOREDUCTASE 1"/>
    <property type="match status" value="1"/>
</dbReference>
<keyword evidence="1 6" id="KW-0285">Flavoprotein</keyword>
<evidence type="ECO:0000256" key="3">
    <source>
        <dbReference type="ARBA" id="ARBA00023002"/>
    </source>
</evidence>
<dbReference type="AlphaFoldDB" id="A0A938YP29"/>
<dbReference type="InterPro" id="IPR023048">
    <property type="entry name" value="NADH:quinone_OxRdtase_FMN_depd"/>
</dbReference>
<keyword evidence="9" id="KW-1185">Reference proteome</keyword>
<dbReference type="InterPro" id="IPR029039">
    <property type="entry name" value="Flavoprotein-like_sf"/>
</dbReference>
<comment type="caution">
    <text evidence="8">The sequence shown here is derived from an EMBL/GenBank/DDBJ whole genome shotgun (WGS) entry which is preliminary data.</text>
</comment>
<accession>A0A938YP29</accession>
<organism evidence="8 9">
    <name type="scientific">Nakamurella flavida</name>
    <dbReference type="NCBI Taxonomy" id="363630"/>
    <lineage>
        <taxon>Bacteria</taxon>
        <taxon>Bacillati</taxon>
        <taxon>Actinomycetota</taxon>
        <taxon>Actinomycetes</taxon>
        <taxon>Nakamurellales</taxon>
        <taxon>Nakamurellaceae</taxon>
        <taxon>Nakamurella</taxon>
    </lineage>
</organism>
<gene>
    <name evidence="6" type="primary">azoR</name>
    <name evidence="8" type="ORF">JL107_16780</name>
</gene>
<dbReference type="Gene3D" id="3.40.50.360">
    <property type="match status" value="1"/>
</dbReference>
<dbReference type="HAMAP" id="MF_01216">
    <property type="entry name" value="Azoreductase_type1"/>
    <property type="match status" value="1"/>
</dbReference>
<evidence type="ECO:0000313" key="9">
    <source>
        <dbReference type="Proteomes" id="UP000663801"/>
    </source>
</evidence>
<evidence type="ECO:0000256" key="4">
    <source>
        <dbReference type="ARBA" id="ARBA00023027"/>
    </source>
</evidence>
<evidence type="ECO:0000256" key="5">
    <source>
        <dbReference type="ARBA" id="ARBA00048542"/>
    </source>
</evidence>
<dbReference type="EMBL" id="JAERWL010000015">
    <property type="protein sequence ID" value="MBM9478106.1"/>
    <property type="molecule type" value="Genomic_DNA"/>
</dbReference>
<feature type="binding site" evidence="6">
    <location>
        <begin position="16"/>
        <end position="18"/>
    </location>
    <ligand>
        <name>FMN</name>
        <dbReference type="ChEBI" id="CHEBI:58210"/>
    </ligand>
</feature>
<reference evidence="8" key="1">
    <citation type="submission" date="2021-01" db="EMBL/GenBank/DDBJ databases">
        <title>KCTC 19127 draft genome.</title>
        <authorList>
            <person name="An D."/>
        </authorList>
    </citation>
    <scope>NUCLEOTIDE SEQUENCE</scope>
    <source>
        <strain evidence="8">KCTC 19127</strain>
    </source>
</reference>
<dbReference type="InterPro" id="IPR050104">
    <property type="entry name" value="FMN-dep_NADH:Q_OxRdtase_AzoR1"/>
</dbReference>
<dbReference type="GO" id="GO:0016652">
    <property type="term" value="F:oxidoreductase activity, acting on NAD(P)H as acceptor"/>
    <property type="evidence" value="ECO:0007669"/>
    <property type="project" value="UniProtKB-UniRule"/>
</dbReference>
<comment type="catalytic activity">
    <reaction evidence="6">
        <text>2 a quinone + NADH + H(+) = 2 a 1,4-benzosemiquinone + NAD(+)</text>
        <dbReference type="Rhea" id="RHEA:65952"/>
        <dbReference type="ChEBI" id="CHEBI:15378"/>
        <dbReference type="ChEBI" id="CHEBI:57540"/>
        <dbReference type="ChEBI" id="CHEBI:57945"/>
        <dbReference type="ChEBI" id="CHEBI:132124"/>
        <dbReference type="ChEBI" id="CHEBI:134225"/>
    </reaction>
</comment>
<comment type="function">
    <text evidence="6">Quinone reductase that provides resistance to thiol-specific stress caused by electrophilic quinones.</text>
</comment>
<dbReference type="Pfam" id="PF02525">
    <property type="entry name" value="Flavodoxin_2"/>
    <property type="match status" value="1"/>
</dbReference>
<sequence length="213" mass="22931">MPVLLHLDSSMDPARSRSRAITATFADTWREVSPEHTVVYRDLHADPPPHLDDAALHWPAAMWRSGEEPAEASVRTRQMFLDELMAADAVLVGAPMYNYSLASTLKAWVDHIHIPAVTTGVDPLPMAGRPAVVVTSRGASYDVGSPTEGFDHAVPVLQIVLGTALGMDVEVITTNLTLADYVPDMAPELPRAEAELAAAHAEAKAAALRLAQR</sequence>
<keyword evidence="2 6" id="KW-0288">FMN</keyword>
<comment type="cofactor">
    <cofactor evidence="6">
        <name>FMN</name>
        <dbReference type="ChEBI" id="CHEBI:58210"/>
    </cofactor>
    <text evidence="6">Binds 1 FMN per subunit.</text>
</comment>
<evidence type="ECO:0000256" key="1">
    <source>
        <dbReference type="ARBA" id="ARBA00022630"/>
    </source>
</evidence>
<dbReference type="InterPro" id="IPR003680">
    <property type="entry name" value="Flavodoxin_fold"/>
</dbReference>
<dbReference type="SUPFAM" id="SSF52218">
    <property type="entry name" value="Flavoproteins"/>
    <property type="match status" value="1"/>
</dbReference>
<name>A0A938YP29_9ACTN</name>
<dbReference type="EC" id="1.6.5.-" evidence="6"/>